<dbReference type="AlphaFoldDB" id="A0A949JXU1"/>
<evidence type="ECO:0000313" key="12">
    <source>
        <dbReference type="Proteomes" id="UP000712157"/>
    </source>
</evidence>
<keyword evidence="7 10" id="KW-1133">Transmembrane helix</keyword>
<feature type="transmembrane region" description="Helical" evidence="10">
    <location>
        <begin position="20"/>
        <end position="40"/>
    </location>
</feature>
<sequence length="464" mass="50228">MEQEQQTKVDLGSGSVGRLLLRLALPTIIAQIINVLYNIVDRIYIGHIPGQGSLALTGVGVTMPVIMAISAFAALVSMGGAPRAAIMLGKDNKEEAEKILGNCTVSLVFVAVILTGVFQIFGRDILMVFGASENTIGYASDYMRIYTLGTIFVQLALGLNAFINTQGYAKTGMITIAIGAVCNIILDPIFIFGFGMGVKGAALATIISQAVSAVWVVRFLCSPKSYLRIRKKNFRLESKIILPCLALGLSPFVMQFTESVLSVCFNTSLLKYGGDIAVGAMAILSSVMQFSMLPLQGMTQGAQPIISFNYGAGNFERVAKTFRLLLIVCVGYSCTLWLLSMVTPQLLVGMFTNEADLMAYGEWALRIYMAVSLLFGIQIACQQSFIALGNAKTSLFLAVLRKVILLIPLIYIVPNFVNDKAMGVFLAEPIADGIAVLTTGILFLRMFRKLKMQMAGYKKVEENG</sequence>
<comment type="caution">
    <text evidence="11">The sequence shown here is derived from an EMBL/GenBank/DDBJ whole genome shotgun (WGS) entry which is preliminary data.</text>
</comment>
<dbReference type="GO" id="GO:0005886">
    <property type="term" value="C:plasma membrane"/>
    <property type="evidence" value="ECO:0007669"/>
    <property type="project" value="UniProtKB-SubCell"/>
</dbReference>
<dbReference type="NCBIfam" id="TIGR00797">
    <property type="entry name" value="matE"/>
    <property type="match status" value="1"/>
</dbReference>
<feature type="transmembrane region" description="Helical" evidence="10">
    <location>
        <begin position="363"/>
        <end position="381"/>
    </location>
</feature>
<evidence type="ECO:0000256" key="2">
    <source>
        <dbReference type="ARBA" id="ARBA00008417"/>
    </source>
</evidence>
<feature type="transmembrane region" description="Helical" evidence="10">
    <location>
        <begin position="276"/>
        <end position="295"/>
    </location>
</feature>
<evidence type="ECO:0000256" key="10">
    <source>
        <dbReference type="SAM" id="Phobius"/>
    </source>
</evidence>
<proteinExistence type="inferred from homology"/>
<dbReference type="InterPro" id="IPR045070">
    <property type="entry name" value="MATE_MepA-like"/>
</dbReference>
<dbReference type="GO" id="GO:0042910">
    <property type="term" value="F:xenobiotic transmembrane transporter activity"/>
    <property type="evidence" value="ECO:0007669"/>
    <property type="project" value="InterPro"/>
</dbReference>
<comment type="subcellular location">
    <subcellularLocation>
        <location evidence="1">Cell membrane</location>
        <topology evidence="1">Multi-pass membrane protein</topology>
    </subcellularLocation>
</comment>
<feature type="transmembrane region" description="Helical" evidence="10">
    <location>
        <begin position="99"/>
        <end position="122"/>
    </location>
</feature>
<name>A0A949JXU1_9FIRM</name>
<evidence type="ECO:0000256" key="8">
    <source>
        <dbReference type="ARBA" id="ARBA00023136"/>
    </source>
</evidence>
<dbReference type="Pfam" id="PF01554">
    <property type="entry name" value="MatE"/>
    <property type="match status" value="2"/>
</dbReference>
<keyword evidence="5" id="KW-1003">Cell membrane</keyword>
<dbReference type="CDD" id="cd13143">
    <property type="entry name" value="MATE_MepA_like"/>
    <property type="match status" value="1"/>
</dbReference>
<reference evidence="11" key="1">
    <citation type="submission" date="2021-06" db="EMBL/GenBank/DDBJ databases">
        <title>Description of novel taxa of the family Lachnospiraceae.</title>
        <authorList>
            <person name="Chaplin A.V."/>
            <person name="Sokolova S.R."/>
            <person name="Pikina A.P."/>
            <person name="Korzhanova M."/>
            <person name="Belova V."/>
            <person name="Korostin D."/>
            <person name="Efimov B.A."/>
        </authorList>
    </citation>
    <scope>NUCLEOTIDE SEQUENCE</scope>
    <source>
        <strain evidence="11">ASD5720</strain>
    </source>
</reference>
<evidence type="ECO:0000256" key="7">
    <source>
        <dbReference type="ARBA" id="ARBA00022989"/>
    </source>
</evidence>
<feature type="transmembrane region" description="Helical" evidence="10">
    <location>
        <begin position="201"/>
        <end position="220"/>
    </location>
</feature>
<keyword evidence="4" id="KW-0813">Transport</keyword>
<keyword evidence="9" id="KW-0046">Antibiotic resistance</keyword>
<dbReference type="EMBL" id="JAHQCW010000002">
    <property type="protein sequence ID" value="MBU9735190.1"/>
    <property type="molecule type" value="Genomic_DNA"/>
</dbReference>
<keyword evidence="12" id="KW-1185">Reference proteome</keyword>
<evidence type="ECO:0000256" key="6">
    <source>
        <dbReference type="ARBA" id="ARBA00022692"/>
    </source>
</evidence>
<keyword evidence="8 10" id="KW-0472">Membrane</keyword>
<dbReference type="PANTHER" id="PTHR43823:SF3">
    <property type="entry name" value="MULTIDRUG EXPORT PROTEIN MEPA"/>
    <property type="match status" value="1"/>
</dbReference>
<dbReference type="PANTHER" id="PTHR43823">
    <property type="entry name" value="SPORULATION PROTEIN YKVU"/>
    <property type="match status" value="1"/>
</dbReference>
<dbReference type="PIRSF" id="PIRSF006603">
    <property type="entry name" value="DinF"/>
    <property type="match status" value="1"/>
</dbReference>
<feature type="transmembrane region" description="Helical" evidence="10">
    <location>
        <begin position="324"/>
        <end position="343"/>
    </location>
</feature>
<feature type="transmembrane region" description="Helical" evidence="10">
    <location>
        <begin position="240"/>
        <end position="256"/>
    </location>
</feature>
<feature type="transmembrane region" description="Helical" evidence="10">
    <location>
        <begin position="174"/>
        <end position="195"/>
    </location>
</feature>
<organism evidence="11 12">
    <name type="scientific">Diplocloster agilis</name>
    <dbReference type="NCBI Taxonomy" id="2850323"/>
    <lineage>
        <taxon>Bacteria</taxon>
        <taxon>Bacillati</taxon>
        <taxon>Bacillota</taxon>
        <taxon>Clostridia</taxon>
        <taxon>Lachnospirales</taxon>
        <taxon>Lachnospiraceae</taxon>
        <taxon>Diplocloster</taxon>
    </lineage>
</organism>
<evidence type="ECO:0000256" key="9">
    <source>
        <dbReference type="ARBA" id="ARBA00023251"/>
    </source>
</evidence>
<evidence type="ECO:0000256" key="4">
    <source>
        <dbReference type="ARBA" id="ARBA00022448"/>
    </source>
</evidence>
<evidence type="ECO:0000256" key="1">
    <source>
        <dbReference type="ARBA" id="ARBA00004651"/>
    </source>
</evidence>
<feature type="transmembrane region" description="Helical" evidence="10">
    <location>
        <begin position="142"/>
        <end position="162"/>
    </location>
</feature>
<evidence type="ECO:0000256" key="3">
    <source>
        <dbReference type="ARBA" id="ARBA00022106"/>
    </source>
</evidence>
<feature type="transmembrane region" description="Helical" evidence="10">
    <location>
        <begin position="425"/>
        <end position="444"/>
    </location>
</feature>
<protein>
    <recommendedName>
        <fullName evidence="3">Multidrug export protein MepA</fullName>
    </recommendedName>
</protein>
<evidence type="ECO:0000256" key="5">
    <source>
        <dbReference type="ARBA" id="ARBA00022475"/>
    </source>
</evidence>
<dbReference type="GO" id="GO:0015297">
    <property type="term" value="F:antiporter activity"/>
    <property type="evidence" value="ECO:0007669"/>
    <property type="project" value="InterPro"/>
</dbReference>
<feature type="transmembrane region" description="Helical" evidence="10">
    <location>
        <begin position="393"/>
        <end position="413"/>
    </location>
</feature>
<dbReference type="Proteomes" id="UP000712157">
    <property type="component" value="Unassembled WGS sequence"/>
</dbReference>
<dbReference type="InterPro" id="IPR048279">
    <property type="entry name" value="MdtK-like"/>
</dbReference>
<comment type="similarity">
    <text evidence="2">Belongs to the multi antimicrobial extrusion (MATE) (TC 2.A.66.1) family. MepA subfamily.</text>
</comment>
<feature type="transmembrane region" description="Helical" evidence="10">
    <location>
        <begin position="52"/>
        <end position="78"/>
    </location>
</feature>
<dbReference type="RefSeq" id="WP_238720357.1">
    <property type="nucleotide sequence ID" value="NZ_JAHQCW010000002.1"/>
</dbReference>
<dbReference type="GO" id="GO:0046677">
    <property type="term" value="P:response to antibiotic"/>
    <property type="evidence" value="ECO:0007669"/>
    <property type="project" value="UniProtKB-KW"/>
</dbReference>
<dbReference type="InterPro" id="IPR002528">
    <property type="entry name" value="MATE_fam"/>
</dbReference>
<evidence type="ECO:0000313" key="11">
    <source>
        <dbReference type="EMBL" id="MBU9735190.1"/>
    </source>
</evidence>
<dbReference type="InterPro" id="IPR051327">
    <property type="entry name" value="MATE_MepA_subfamily"/>
</dbReference>
<keyword evidence="6 10" id="KW-0812">Transmembrane</keyword>
<gene>
    <name evidence="11" type="ORF">KTH89_01495</name>
</gene>
<accession>A0A949JXU1</accession>